<feature type="transmembrane region" description="Helical" evidence="11">
    <location>
        <begin position="337"/>
        <end position="355"/>
    </location>
</feature>
<evidence type="ECO:0000256" key="11">
    <source>
        <dbReference type="RuleBase" id="RU362031"/>
    </source>
</evidence>
<dbReference type="PANTHER" id="PTHR42837:SF2">
    <property type="entry name" value="MEMBRANE METALLOPROTEASE ARASP2, CHLOROPLASTIC-RELATED"/>
    <property type="match status" value="1"/>
</dbReference>
<comment type="similarity">
    <text evidence="3 11">Belongs to the peptidase M50B family.</text>
</comment>
<dbReference type="STRING" id="1798540.A3B74_03880"/>
<keyword evidence="9 11" id="KW-0482">Metalloprotease</keyword>
<evidence type="ECO:0000256" key="8">
    <source>
        <dbReference type="ARBA" id="ARBA00022989"/>
    </source>
</evidence>
<keyword evidence="5 11" id="KW-0812">Transmembrane</keyword>
<dbReference type="NCBIfam" id="TIGR00054">
    <property type="entry name" value="RIP metalloprotease RseP"/>
    <property type="match status" value="1"/>
</dbReference>
<dbReference type="AlphaFoldDB" id="A0A1G2AQ13"/>
<dbReference type="SUPFAM" id="SSF50156">
    <property type="entry name" value="PDZ domain-like"/>
    <property type="match status" value="1"/>
</dbReference>
<evidence type="ECO:0000313" key="13">
    <source>
        <dbReference type="EMBL" id="OGY78998.1"/>
    </source>
</evidence>
<comment type="subcellular location">
    <subcellularLocation>
        <location evidence="2">Membrane</location>
        <topology evidence="2">Multi-pass membrane protein</topology>
    </subcellularLocation>
</comment>
<keyword evidence="4 13" id="KW-0645">Protease</keyword>
<dbReference type="InterPro" id="IPR001478">
    <property type="entry name" value="PDZ"/>
</dbReference>
<evidence type="ECO:0000256" key="4">
    <source>
        <dbReference type="ARBA" id="ARBA00022670"/>
    </source>
</evidence>
<evidence type="ECO:0000256" key="2">
    <source>
        <dbReference type="ARBA" id="ARBA00004141"/>
    </source>
</evidence>
<dbReference type="GO" id="GO:0046872">
    <property type="term" value="F:metal ion binding"/>
    <property type="evidence" value="ECO:0007669"/>
    <property type="project" value="UniProtKB-KW"/>
</dbReference>
<dbReference type="InterPro" id="IPR004387">
    <property type="entry name" value="Pept_M50_Zn"/>
</dbReference>
<keyword evidence="7 11" id="KW-0862">Zinc</keyword>
<name>A0A1G2AQ13_9BACT</name>
<evidence type="ECO:0000256" key="7">
    <source>
        <dbReference type="ARBA" id="ARBA00022833"/>
    </source>
</evidence>
<feature type="transmembrane region" description="Helical" evidence="11">
    <location>
        <begin position="94"/>
        <end position="118"/>
    </location>
</feature>
<dbReference type="PANTHER" id="PTHR42837">
    <property type="entry name" value="REGULATOR OF SIGMA-E PROTEASE RSEP"/>
    <property type="match status" value="1"/>
</dbReference>
<organism evidence="13 14">
    <name type="scientific">Candidatus Kerfeldbacteria bacterium RIFCSPHIGHO2_02_FULL_42_14</name>
    <dbReference type="NCBI Taxonomy" id="1798540"/>
    <lineage>
        <taxon>Bacteria</taxon>
        <taxon>Candidatus Kerfeldiibacteriota</taxon>
    </lineage>
</organism>
<comment type="caution">
    <text evidence="13">The sequence shown here is derived from an EMBL/GenBank/DDBJ whole genome shotgun (WGS) entry which is preliminary data.</text>
</comment>
<evidence type="ECO:0000256" key="1">
    <source>
        <dbReference type="ARBA" id="ARBA00001947"/>
    </source>
</evidence>
<proteinExistence type="inferred from homology"/>
<keyword evidence="8 11" id="KW-1133">Transmembrane helix</keyword>
<dbReference type="CDD" id="cd06163">
    <property type="entry name" value="S2P-M50_PDZ_RseP-like"/>
    <property type="match status" value="1"/>
</dbReference>
<dbReference type="InterPro" id="IPR041489">
    <property type="entry name" value="PDZ_6"/>
</dbReference>
<feature type="transmembrane region" description="Helical" evidence="11">
    <location>
        <begin position="6"/>
        <end position="25"/>
    </location>
</feature>
<dbReference type="GO" id="GO:0004222">
    <property type="term" value="F:metalloendopeptidase activity"/>
    <property type="evidence" value="ECO:0007669"/>
    <property type="project" value="InterPro"/>
</dbReference>
<dbReference type="Pfam" id="PF17820">
    <property type="entry name" value="PDZ_6"/>
    <property type="match status" value="1"/>
</dbReference>
<evidence type="ECO:0000256" key="3">
    <source>
        <dbReference type="ARBA" id="ARBA00007931"/>
    </source>
</evidence>
<dbReference type="Gene3D" id="2.30.42.10">
    <property type="match status" value="1"/>
</dbReference>
<sequence length="373" mass="41164">MTLVWFIIILAVLVLIHEFGHFIAAKRSGVLVEEFGFGFPPKLFGVRYRGTLYSFNAIPFGGFVKLKGVPGEDAHPEHFDDHNSFAKKAFLQKFFILSGGVFMNILLAVMLFAVGFTIGMPQVLDKSNLFSAARIRDEFIQIVETEPTLSAAQAGIQAGDTLLTLDGQVVRSIEEVQEYNAERIGQTVAVQVRRGDETLTFPVNVSALENEERGVLGVQLARVGTVSYPWYLSFGFGIVYALQILWLILGAFATLLIDLITSGQVSADLSGPVGIAAMTGQVAKLGFVYVLQFVALLSLNLALFNILPIPALDGGRIFFLIIEKLRRKKNSERVENVVHRIGFALLLVLIVLVTFRDLHRYSDSIKAFFSGIF</sequence>
<dbReference type="Proteomes" id="UP000177165">
    <property type="component" value="Unassembled WGS sequence"/>
</dbReference>
<evidence type="ECO:0000256" key="10">
    <source>
        <dbReference type="ARBA" id="ARBA00023136"/>
    </source>
</evidence>
<evidence type="ECO:0000259" key="12">
    <source>
        <dbReference type="SMART" id="SM00228"/>
    </source>
</evidence>
<protein>
    <recommendedName>
        <fullName evidence="11">Zinc metalloprotease</fullName>
        <ecNumber evidence="11">3.4.24.-</ecNumber>
    </recommendedName>
</protein>
<keyword evidence="10 11" id="KW-0472">Membrane</keyword>
<evidence type="ECO:0000313" key="14">
    <source>
        <dbReference type="Proteomes" id="UP000177165"/>
    </source>
</evidence>
<dbReference type="GO" id="GO:0016020">
    <property type="term" value="C:membrane"/>
    <property type="evidence" value="ECO:0007669"/>
    <property type="project" value="UniProtKB-SubCell"/>
</dbReference>
<evidence type="ECO:0000256" key="6">
    <source>
        <dbReference type="ARBA" id="ARBA00022801"/>
    </source>
</evidence>
<gene>
    <name evidence="13" type="ORF">A3B74_03880</name>
</gene>
<dbReference type="GO" id="GO:0006508">
    <property type="term" value="P:proteolysis"/>
    <property type="evidence" value="ECO:0007669"/>
    <property type="project" value="UniProtKB-KW"/>
</dbReference>
<feature type="transmembrane region" description="Helical" evidence="11">
    <location>
        <begin position="230"/>
        <end position="257"/>
    </location>
</feature>
<dbReference type="SMART" id="SM00228">
    <property type="entry name" value="PDZ"/>
    <property type="match status" value="1"/>
</dbReference>
<dbReference type="InterPro" id="IPR008915">
    <property type="entry name" value="Peptidase_M50"/>
</dbReference>
<evidence type="ECO:0000256" key="5">
    <source>
        <dbReference type="ARBA" id="ARBA00022692"/>
    </source>
</evidence>
<feature type="domain" description="PDZ" evidence="12">
    <location>
        <begin position="112"/>
        <end position="196"/>
    </location>
</feature>
<keyword evidence="11" id="KW-0479">Metal-binding</keyword>
<accession>A0A1G2AQ13</accession>
<reference evidence="13 14" key="1">
    <citation type="journal article" date="2016" name="Nat. Commun.">
        <title>Thousands of microbial genomes shed light on interconnected biogeochemical processes in an aquifer system.</title>
        <authorList>
            <person name="Anantharaman K."/>
            <person name="Brown C.T."/>
            <person name="Hug L.A."/>
            <person name="Sharon I."/>
            <person name="Castelle C.J."/>
            <person name="Probst A.J."/>
            <person name="Thomas B.C."/>
            <person name="Singh A."/>
            <person name="Wilkins M.J."/>
            <person name="Karaoz U."/>
            <person name="Brodie E.L."/>
            <person name="Williams K.H."/>
            <person name="Hubbard S.S."/>
            <person name="Banfield J.F."/>
        </authorList>
    </citation>
    <scope>NUCLEOTIDE SEQUENCE [LARGE SCALE GENOMIC DNA]</scope>
</reference>
<dbReference type="InterPro" id="IPR036034">
    <property type="entry name" value="PDZ_sf"/>
</dbReference>
<dbReference type="EC" id="3.4.24.-" evidence="11"/>
<comment type="cofactor">
    <cofactor evidence="1 11">
        <name>Zn(2+)</name>
        <dbReference type="ChEBI" id="CHEBI:29105"/>
    </cofactor>
</comment>
<dbReference type="Pfam" id="PF02163">
    <property type="entry name" value="Peptidase_M50"/>
    <property type="match status" value="1"/>
</dbReference>
<keyword evidence="6 11" id="KW-0378">Hydrolase</keyword>
<dbReference type="EMBL" id="MHKB01000011">
    <property type="protein sequence ID" value="OGY78998.1"/>
    <property type="molecule type" value="Genomic_DNA"/>
</dbReference>
<evidence type="ECO:0000256" key="9">
    <source>
        <dbReference type="ARBA" id="ARBA00023049"/>
    </source>
</evidence>